<dbReference type="AlphaFoldDB" id="A0AA89AWZ8"/>
<evidence type="ECO:0000256" key="3">
    <source>
        <dbReference type="ARBA" id="ARBA00022692"/>
    </source>
</evidence>
<dbReference type="InterPro" id="IPR013210">
    <property type="entry name" value="LRR_N_plant-typ"/>
</dbReference>
<dbReference type="GO" id="GO:0016020">
    <property type="term" value="C:membrane"/>
    <property type="evidence" value="ECO:0007669"/>
    <property type="project" value="UniProtKB-SubCell"/>
</dbReference>
<evidence type="ECO:0000313" key="12">
    <source>
        <dbReference type="Proteomes" id="UP001188597"/>
    </source>
</evidence>
<dbReference type="Pfam" id="PF23598">
    <property type="entry name" value="LRR_14"/>
    <property type="match status" value="1"/>
</dbReference>
<evidence type="ECO:0008006" key="13">
    <source>
        <dbReference type="Google" id="ProtNLM"/>
    </source>
</evidence>
<dbReference type="PANTHER" id="PTHR48063:SF112">
    <property type="entry name" value="RECEPTOR LIKE PROTEIN 30-LIKE"/>
    <property type="match status" value="1"/>
</dbReference>
<gene>
    <name evidence="11" type="ORF">RJ639_004842</name>
</gene>
<proteinExistence type="predicted"/>
<organism evidence="11 12">
    <name type="scientific">Escallonia herrerae</name>
    <dbReference type="NCBI Taxonomy" id="1293975"/>
    <lineage>
        <taxon>Eukaryota</taxon>
        <taxon>Viridiplantae</taxon>
        <taxon>Streptophyta</taxon>
        <taxon>Embryophyta</taxon>
        <taxon>Tracheophyta</taxon>
        <taxon>Spermatophyta</taxon>
        <taxon>Magnoliopsida</taxon>
        <taxon>eudicotyledons</taxon>
        <taxon>Gunneridae</taxon>
        <taxon>Pentapetalae</taxon>
        <taxon>asterids</taxon>
        <taxon>campanulids</taxon>
        <taxon>Escalloniales</taxon>
        <taxon>Escalloniaceae</taxon>
        <taxon>Escallonia</taxon>
    </lineage>
</organism>
<keyword evidence="3" id="KW-0812">Transmembrane</keyword>
<dbReference type="EMBL" id="JAVXUP010000990">
    <property type="protein sequence ID" value="KAK3017608.1"/>
    <property type="molecule type" value="Genomic_DNA"/>
</dbReference>
<comment type="caution">
    <text evidence="11">The sequence shown here is derived from an EMBL/GenBank/DDBJ whole genome shotgun (WGS) entry which is preliminary data.</text>
</comment>
<comment type="subcellular location">
    <subcellularLocation>
        <location evidence="1">Membrane</location>
        <topology evidence="1">Single-pass type I membrane protein</topology>
    </subcellularLocation>
</comment>
<evidence type="ECO:0000313" key="11">
    <source>
        <dbReference type="EMBL" id="KAK3017608.1"/>
    </source>
</evidence>
<keyword evidence="8" id="KW-0325">Glycoprotein</keyword>
<keyword evidence="6" id="KW-1133">Transmembrane helix</keyword>
<evidence type="ECO:0000256" key="2">
    <source>
        <dbReference type="ARBA" id="ARBA00022614"/>
    </source>
</evidence>
<keyword evidence="4" id="KW-0732">Signal</keyword>
<keyword evidence="2" id="KW-0433">Leucine-rich repeat</keyword>
<dbReference type="PANTHER" id="PTHR48063">
    <property type="entry name" value="LRR RECEPTOR-LIKE KINASE"/>
    <property type="match status" value="1"/>
</dbReference>
<evidence type="ECO:0000256" key="6">
    <source>
        <dbReference type="ARBA" id="ARBA00022989"/>
    </source>
</evidence>
<reference evidence="11" key="1">
    <citation type="submission" date="2022-12" db="EMBL/GenBank/DDBJ databases">
        <title>Draft genome assemblies for two species of Escallonia (Escalloniales).</title>
        <authorList>
            <person name="Chanderbali A."/>
            <person name="Dervinis C."/>
            <person name="Anghel I."/>
            <person name="Soltis D."/>
            <person name="Soltis P."/>
            <person name="Zapata F."/>
        </authorList>
    </citation>
    <scope>NUCLEOTIDE SEQUENCE</scope>
    <source>
        <strain evidence="11">UCBG64.0493</strain>
        <tissue evidence="11">Leaf</tissue>
    </source>
</reference>
<dbReference type="InterPro" id="IPR046956">
    <property type="entry name" value="RLP23-like"/>
</dbReference>
<accession>A0AA89AWZ8</accession>
<evidence type="ECO:0000256" key="5">
    <source>
        <dbReference type="ARBA" id="ARBA00022737"/>
    </source>
</evidence>
<feature type="domain" description="Leucine-rich repeat-containing N-terminal plant-type" evidence="9">
    <location>
        <begin position="45"/>
        <end position="80"/>
    </location>
</feature>
<evidence type="ECO:0000256" key="8">
    <source>
        <dbReference type="ARBA" id="ARBA00023180"/>
    </source>
</evidence>
<dbReference type="InterPro" id="IPR032675">
    <property type="entry name" value="LRR_dom_sf"/>
</dbReference>
<keyword evidence="5" id="KW-0677">Repeat</keyword>
<keyword evidence="12" id="KW-1185">Reference proteome</keyword>
<evidence type="ECO:0000256" key="1">
    <source>
        <dbReference type="ARBA" id="ARBA00004479"/>
    </source>
</evidence>
<dbReference type="InterPro" id="IPR055414">
    <property type="entry name" value="LRR_R13L4/SHOC2-like"/>
</dbReference>
<sequence length="396" mass="43502">MELNRMMSYVVAANSCPLAAISLGRPRAEASCLCENSNLGCTEVERRALTRFKQSLTDPSNRLSSWKGKDCCKWSGVFCNATTGHVIKLDLRVEDPSGSTTSPNLLEGPKVNSSLLELKYLRYVDLSGNNFQGSRIPEFFGSLKPLRYLNLSNAEFTGLVPHHLGNLSTLRLLDLISTGDGLWATVAMDDFKWVSRLKSLQRLDLNGVSLSPAQNAIKVLSELPSILSLSLKTCGLNNIHLSHAYGNSTLSNVQYLDLSPNSFEGKLPNIFQNMTSLRVLDLASNSFNSSIPMCNAFGLERLSLDHNEFSGHLPDWLGLFTGLKRLHLNYNSFNGPVPVSLLGRLSALTVLDLSDNQFSGVLTEAHFANLSMLKAIDTSRSSLTLQVRPTGYLPFN</sequence>
<dbReference type="Proteomes" id="UP001188597">
    <property type="component" value="Unassembled WGS sequence"/>
</dbReference>
<evidence type="ECO:0000259" key="9">
    <source>
        <dbReference type="Pfam" id="PF08263"/>
    </source>
</evidence>
<dbReference type="SUPFAM" id="SSF52058">
    <property type="entry name" value="L domain-like"/>
    <property type="match status" value="1"/>
</dbReference>
<dbReference type="Pfam" id="PF08263">
    <property type="entry name" value="LRRNT_2"/>
    <property type="match status" value="1"/>
</dbReference>
<evidence type="ECO:0000256" key="4">
    <source>
        <dbReference type="ARBA" id="ARBA00022729"/>
    </source>
</evidence>
<name>A0AA89AWZ8_9ASTE</name>
<protein>
    <recommendedName>
        <fullName evidence="13">Leucine-rich repeat-containing N-terminal plant-type domain-containing protein</fullName>
    </recommendedName>
</protein>
<feature type="domain" description="Disease resistance R13L4/SHOC-2-like LRR" evidence="10">
    <location>
        <begin position="113"/>
        <end position="376"/>
    </location>
</feature>
<evidence type="ECO:0000259" key="10">
    <source>
        <dbReference type="Pfam" id="PF23598"/>
    </source>
</evidence>
<dbReference type="Gene3D" id="3.80.10.10">
    <property type="entry name" value="Ribonuclease Inhibitor"/>
    <property type="match status" value="3"/>
</dbReference>
<evidence type="ECO:0000256" key="7">
    <source>
        <dbReference type="ARBA" id="ARBA00023136"/>
    </source>
</evidence>
<keyword evidence="7" id="KW-0472">Membrane</keyword>